<gene>
    <name evidence="1" type="ORF">HPT29_028165</name>
</gene>
<organism evidence="1 2">
    <name type="scientific">Microvirga terrae</name>
    <dbReference type="NCBI Taxonomy" id="2740529"/>
    <lineage>
        <taxon>Bacteria</taxon>
        <taxon>Pseudomonadati</taxon>
        <taxon>Pseudomonadota</taxon>
        <taxon>Alphaproteobacteria</taxon>
        <taxon>Hyphomicrobiales</taxon>
        <taxon>Methylobacteriaceae</taxon>
        <taxon>Microvirga</taxon>
    </lineage>
</organism>
<dbReference type="PANTHER" id="PTHR42932:SF3">
    <property type="entry name" value="DNA PROTECTION DURING STARVATION PROTEIN"/>
    <property type="match status" value="1"/>
</dbReference>
<dbReference type="Gene3D" id="1.20.1260.10">
    <property type="match status" value="1"/>
</dbReference>
<name>A0ABY5S097_9HYPH</name>
<keyword evidence="2" id="KW-1185">Reference proteome</keyword>
<evidence type="ECO:0008006" key="3">
    <source>
        <dbReference type="Google" id="ProtNLM"/>
    </source>
</evidence>
<reference evidence="1" key="1">
    <citation type="submission" date="2022-08" db="EMBL/GenBank/DDBJ databases">
        <title>Microvirga terrae sp. nov., isolated from soil.</title>
        <authorList>
            <person name="Kim K.H."/>
            <person name="Seo Y.L."/>
            <person name="Kim J.M."/>
            <person name="Lee J.K."/>
            <person name="Han D.M."/>
            <person name="Jeon C.O."/>
        </authorList>
    </citation>
    <scope>NUCLEOTIDE SEQUENCE</scope>
    <source>
        <strain evidence="1">R24</strain>
        <plasmid evidence="1">pR24_2</plasmid>
    </source>
</reference>
<dbReference type="InterPro" id="IPR002177">
    <property type="entry name" value="DPS_DNA-bd"/>
</dbReference>
<dbReference type="SUPFAM" id="SSF47240">
    <property type="entry name" value="Ferritin-like"/>
    <property type="match status" value="1"/>
</dbReference>
<geneLocation type="plasmid" evidence="1 2">
    <name>pR24_2</name>
</geneLocation>
<keyword evidence="1" id="KW-0614">Plasmid</keyword>
<evidence type="ECO:0000313" key="1">
    <source>
        <dbReference type="EMBL" id="UVF22688.1"/>
    </source>
</evidence>
<accession>A0ABY5S097</accession>
<protein>
    <recommendedName>
        <fullName evidence="3">DUF892 family protein</fullName>
    </recommendedName>
</protein>
<sequence length="181" mass="20255">MDPGYQINCFNRRIIAQALLRLLADTDRLAMKTQTVWWSLQGSALALLDRALERQRQDLLDGMTPLARRVRALSSDIAIDHATLNAHARIVASQPKGTSERETLRQLPLDHQKVSEVIRCARTLAATLDDDTTLSLLDLRLIAHETAMSQLKDLFSVLDERHDLLSQQANECLIPGVEVPA</sequence>
<dbReference type="PANTHER" id="PTHR42932">
    <property type="entry name" value="GENERAL STRESS PROTEIN 20U"/>
    <property type="match status" value="1"/>
</dbReference>
<proteinExistence type="predicted"/>
<dbReference type="InterPro" id="IPR012347">
    <property type="entry name" value="Ferritin-like"/>
</dbReference>
<dbReference type="Proteomes" id="UP001017257">
    <property type="component" value="Plasmid pR24_2"/>
</dbReference>
<dbReference type="RefSeq" id="WP_173949693.1">
    <property type="nucleotide sequence ID" value="NZ_CP102847.1"/>
</dbReference>
<dbReference type="InterPro" id="IPR009078">
    <property type="entry name" value="Ferritin-like_SF"/>
</dbReference>
<evidence type="ECO:0000313" key="2">
    <source>
        <dbReference type="Proteomes" id="UP001017257"/>
    </source>
</evidence>
<dbReference type="EMBL" id="CP102847">
    <property type="protein sequence ID" value="UVF22688.1"/>
    <property type="molecule type" value="Genomic_DNA"/>
</dbReference>